<evidence type="ECO:0000256" key="3">
    <source>
        <dbReference type="ARBA" id="ARBA00022679"/>
    </source>
</evidence>
<feature type="domain" description="Aminotransferase class I/classII large" evidence="6">
    <location>
        <begin position="110"/>
        <end position="312"/>
    </location>
</feature>
<sequence>MPHHPISLGYNSSQCIWTSSPSHEMLRPHYILKPFHFPQIASRSSNCRTLSSRIPPIMAAQVSSAATTTQPQPVSTQNAAPQPVQVAKRLEKFKTTIFTQMSSLAIKHNAINLGQGFPNFDGPDFVKEAAIQAIKDSKNQYARGYGVPDLNSAVAERFKKDSGLSVDPEKEVTVTSGCTEAIAATILGLINPGDEVVLFAPFYDSYEATLSMAGAKIKPVTLKPPNFSVPIDELKSIITKNTRAILMNTPHNPTGKMFTRAELDEIASLCIENDVLVFSDEVYDKLAFEMDHISIASLPGMYDRTVTLNSLGPLVPDVRDIDHRCSMRRGGPPGPRLVLRGAEEGLLGEKEILMEGLESVGLTCTRRAGPTSWWWTIRRLRVLFGSGGGEEVGEVYVCKTRARLGVRQEMKEKLLRNDNIMIICSMRRGGPPGPRLVLRGAEEGLLGEKEILMEGLESVGLTCTRRAGPTSWWWTIRRLRVLFGSGGGEEVGEVYVCKTRARLGVRQEMKEKLLRNDNIMIICSVLCVHVGARFTCNLLGAA</sequence>
<dbReference type="PANTHER" id="PTHR43807">
    <property type="entry name" value="FI04487P"/>
    <property type="match status" value="1"/>
</dbReference>
<evidence type="ECO:0000313" key="7">
    <source>
        <dbReference type="EMBL" id="GFP84338.1"/>
    </source>
</evidence>
<dbReference type="InterPro" id="IPR015422">
    <property type="entry name" value="PyrdxlP-dep_Trfase_small"/>
</dbReference>
<evidence type="ECO:0000256" key="4">
    <source>
        <dbReference type="ARBA" id="ARBA00022898"/>
    </source>
</evidence>
<feature type="compositionally biased region" description="Polar residues" evidence="5">
    <location>
        <begin position="71"/>
        <end position="80"/>
    </location>
</feature>
<evidence type="ECO:0000256" key="1">
    <source>
        <dbReference type="ARBA" id="ARBA00001933"/>
    </source>
</evidence>
<keyword evidence="4" id="KW-0663">Pyridoxal phosphate</keyword>
<protein>
    <submittedName>
        <fullName evidence="7">Methionine aminotransferase</fullName>
    </submittedName>
</protein>
<evidence type="ECO:0000313" key="8">
    <source>
        <dbReference type="Proteomes" id="UP000653305"/>
    </source>
</evidence>
<dbReference type="Pfam" id="PF00155">
    <property type="entry name" value="Aminotran_1_2"/>
    <property type="match status" value="1"/>
</dbReference>
<evidence type="ECO:0000259" key="6">
    <source>
        <dbReference type="Pfam" id="PF00155"/>
    </source>
</evidence>
<dbReference type="Gene3D" id="3.90.1150.10">
    <property type="entry name" value="Aspartate Aminotransferase, domain 1"/>
    <property type="match status" value="1"/>
</dbReference>
<comment type="cofactor">
    <cofactor evidence="1">
        <name>pyridoxal 5'-phosphate</name>
        <dbReference type="ChEBI" id="CHEBI:597326"/>
    </cofactor>
</comment>
<evidence type="ECO:0000256" key="2">
    <source>
        <dbReference type="ARBA" id="ARBA00022576"/>
    </source>
</evidence>
<organism evidence="7 8">
    <name type="scientific">Phtheirospermum japonicum</name>
    <dbReference type="NCBI Taxonomy" id="374723"/>
    <lineage>
        <taxon>Eukaryota</taxon>
        <taxon>Viridiplantae</taxon>
        <taxon>Streptophyta</taxon>
        <taxon>Embryophyta</taxon>
        <taxon>Tracheophyta</taxon>
        <taxon>Spermatophyta</taxon>
        <taxon>Magnoliopsida</taxon>
        <taxon>eudicotyledons</taxon>
        <taxon>Gunneridae</taxon>
        <taxon>Pentapetalae</taxon>
        <taxon>asterids</taxon>
        <taxon>lamiids</taxon>
        <taxon>Lamiales</taxon>
        <taxon>Orobanchaceae</taxon>
        <taxon>Orobanchaceae incertae sedis</taxon>
        <taxon>Phtheirospermum</taxon>
    </lineage>
</organism>
<feature type="region of interest" description="Disordered" evidence="5">
    <location>
        <begin position="63"/>
        <end position="83"/>
    </location>
</feature>
<keyword evidence="8" id="KW-1185">Reference proteome</keyword>
<gene>
    <name evidence="7" type="ORF">PHJA_000577500</name>
</gene>
<dbReference type="OrthoDB" id="2414662at2759"/>
<reference evidence="7" key="1">
    <citation type="submission" date="2020-07" db="EMBL/GenBank/DDBJ databases">
        <title>Ethylene signaling mediates host invasion by parasitic plants.</title>
        <authorList>
            <person name="Yoshida S."/>
        </authorList>
    </citation>
    <scope>NUCLEOTIDE SEQUENCE</scope>
    <source>
        <strain evidence="7">Okayama</strain>
    </source>
</reference>
<dbReference type="GO" id="GO:0030170">
    <property type="term" value="F:pyridoxal phosphate binding"/>
    <property type="evidence" value="ECO:0007669"/>
    <property type="project" value="InterPro"/>
</dbReference>
<dbReference type="InterPro" id="IPR051326">
    <property type="entry name" value="Kynurenine-oxoglutarate_AT"/>
</dbReference>
<dbReference type="EMBL" id="BMAC01000082">
    <property type="protein sequence ID" value="GFP84338.1"/>
    <property type="molecule type" value="Genomic_DNA"/>
</dbReference>
<dbReference type="InterPro" id="IPR015424">
    <property type="entry name" value="PyrdxlP-dep_Trfase"/>
</dbReference>
<dbReference type="CDD" id="cd00609">
    <property type="entry name" value="AAT_like"/>
    <property type="match status" value="1"/>
</dbReference>
<comment type="caution">
    <text evidence="7">The sequence shown here is derived from an EMBL/GenBank/DDBJ whole genome shotgun (WGS) entry which is preliminary data.</text>
</comment>
<dbReference type="AlphaFoldDB" id="A0A830BGU8"/>
<dbReference type="GO" id="GO:0005737">
    <property type="term" value="C:cytoplasm"/>
    <property type="evidence" value="ECO:0007669"/>
    <property type="project" value="TreeGrafter"/>
</dbReference>
<keyword evidence="3 7" id="KW-0808">Transferase</keyword>
<dbReference type="InterPro" id="IPR015421">
    <property type="entry name" value="PyrdxlP-dep_Trfase_major"/>
</dbReference>
<dbReference type="SUPFAM" id="SSF53383">
    <property type="entry name" value="PLP-dependent transferases"/>
    <property type="match status" value="1"/>
</dbReference>
<dbReference type="Gene3D" id="3.40.640.10">
    <property type="entry name" value="Type I PLP-dependent aspartate aminotransferase-like (Major domain)"/>
    <property type="match status" value="1"/>
</dbReference>
<dbReference type="InterPro" id="IPR004839">
    <property type="entry name" value="Aminotransferase_I/II_large"/>
</dbReference>
<keyword evidence="2 7" id="KW-0032">Aminotransferase</keyword>
<dbReference type="Proteomes" id="UP000653305">
    <property type="component" value="Unassembled WGS sequence"/>
</dbReference>
<dbReference type="GO" id="GO:0016212">
    <property type="term" value="F:kynurenine-oxoglutarate transaminase activity"/>
    <property type="evidence" value="ECO:0007669"/>
    <property type="project" value="TreeGrafter"/>
</dbReference>
<accession>A0A830BGU8</accession>
<dbReference type="PANTHER" id="PTHR43807:SF20">
    <property type="entry name" value="FI04487P"/>
    <property type="match status" value="1"/>
</dbReference>
<name>A0A830BGU8_9LAMI</name>
<proteinExistence type="predicted"/>
<evidence type="ECO:0000256" key="5">
    <source>
        <dbReference type="SAM" id="MobiDB-lite"/>
    </source>
</evidence>